<evidence type="ECO:0000256" key="5">
    <source>
        <dbReference type="ARBA" id="ARBA00022741"/>
    </source>
</evidence>
<dbReference type="Gene3D" id="3.30.565.10">
    <property type="entry name" value="Histidine kinase-like ATPase, C-terminal domain"/>
    <property type="match status" value="1"/>
</dbReference>
<feature type="region of interest" description="Disordered" evidence="10">
    <location>
        <begin position="296"/>
        <end position="319"/>
    </location>
</feature>
<evidence type="ECO:0000256" key="9">
    <source>
        <dbReference type="SAM" id="Coils"/>
    </source>
</evidence>
<keyword evidence="15" id="KW-1185">Reference proteome</keyword>
<dbReference type="EMBL" id="FOVH01000009">
    <property type="protein sequence ID" value="SFO76008.1"/>
    <property type="molecule type" value="Genomic_DNA"/>
</dbReference>
<dbReference type="PANTHER" id="PTHR24421:SF10">
    <property type="entry name" value="NITRATE_NITRITE SENSOR PROTEIN NARQ"/>
    <property type="match status" value="1"/>
</dbReference>
<keyword evidence="3" id="KW-0597">Phosphoprotein</keyword>
<keyword evidence="7" id="KW-0067">ATP-binding</keyword>
<evidence type="ECO:0000256" key="8">
    <source>
        <dbReference type="ARBA" id="ARBA00023012"/>
    </source>
</evidence>
<evidence type="ECO:0000256" key="2">
    <source>
        <dbReference type="ARBA" id="ARBA00012438"/>
    </source>
</evidence>
<proteinExistence type="predicted"/>
<evidence type="ECO:0000256" key="6">
    <source>
        <dbReference type="ARBA" id="ARBA00022777"/>
    </source>
</evidence>
<feature type="domain" description="Signal transduction histidine kinase subgroup 3 dimerisation and phosphoacceptor" evidence="13">
    <location>
        <begin position="228"/>
        <end position="292"/>
    </location>
</feature>
<dbReference type="STRING" id="1993.SAMN04489713_109175"/>
<organism evidence="14 15">
    <name type="scientific">Actinomadura madurae</name>
    <dbReference type="NCBI Taxonomy" id="1993"/>
    <lineage>
        <taxon>Bacteria</taxon>
        <taxon>Bacillati</taxon>
        <taxon>Actinomycetota</taxon>
        <taxon>Actinomycetes</taxon>
        <taxon>Streptosporangiales</taxon>
        <taxon>Thermomonosporaceae</taxon>
        <taxon>Actinomadura</taxon>
    </lineage>
</organism>
<dbReference type="GO" id="GO:0005524">
    <property type="term" value="F:ATP binding"/>
    <property type="evidence" value="ECO:0007669"/>
    <property type="project" value="UniProtKB-KW"/>
</dbReference>
<feature type="transmembrane region" description="Helical" evidence="11">
    <location>
        <begin position="52"/>
        <end position="73"/>
    </location>
</feature>
<gene>
    <name evidence="14" type="ORF">SAMN04489713_109175</name>
</gene>
<feature type="transmembrane region" description="Helical" evidence="11">
    <location>
        <begin position="174"/>
        <end position="196"/>
    </location>
</feature>
<evidence type="ECO:0000313" key="15">
    <source>
        <dbReference type="Proteomes" id="UP000183413"/>
    </source>
</evidence>
<evidence type="ECO:0000313" key="14">
    <source>
        <dbReference type="EMBL" id="SFO76008.1"/>
    </source>
</evidence>
<keyword evidence="11" id="KW-0472">Membrane</keyword>
<evidence type="ECO:0000256" key="3">
    <source>
        <dbReference type="ARBA" id="ARBA00022553"/>
    </source>
</evidence>
<sequence>MRRRRTGKDQGGARAGGDLKYGWAVTAPPEHRRRLPAVPGRTWWPRGRAADLADAVLAGLVLVVTLSMSAAAAKPEDRPLWPGGLALIVVGAAALAWRRRHPVAVLLIGVVVPPLYYPLGYPDGPVGAVLWVALFTAAVECRLLVSLGAVIVVNAEFLTVAVTRGGGGDPDAIVDARGVASLSIGLLLAVGLGQYVRSRREMAEAALRRAAQAERDREEEARRRAVAERLRIARELHDVLAHQISLINVQAGAALHRRDDPDRAYTALEAIKAASKETLRELREVLGVLRQVDAPDAGGAVDGSDRGDGGTVPPPSPVPSLERIGDLLDRTAAAGLSVRRVGDLARPGEEALKALAGLPVPVGLAGFRIVQEALTNVVRHSGATSVTVEVRRLPGEVIVRVDDDGTGPGPAAEGGNGLRGMRERAAAAGGELTAGPGPAGGYRVWARLPLDGAAELGEREDEA</sequence>
<dbReference type="InParanoid" id="A0A1I5JTA1"/>
<dbReference type="InterPro" id="IPR036890">
    <property type="entry name" value="HATPase_C_sf"/>
</dbReference>
<keyword evidence="11" id="KW-1133">Transmembrane helix</keyword>
<feature type="transmembrane region" description="Helical" evidence="11">
    <location>
        <begin position="128"/>
        <end position="153"/>
    </location>
</feature>
<feature type="coiled-coil region" evidence="9">
    <location>
        <begin position="203"/>
        <end position="230"/>
    </location>
</feature>
<evidence type="ECO:0000259" key="12">
    <source>
        <dbReference type="Pfam" id="PF02518"/>
    </source>
</evidence>
<feature type="transmembrane region" description="Helical" evidence="11">
    <location>
        <begin position="104"/>
        <end position="122"/>
    </location>
</feature>
<dbReference type="GO" id="GO:0046983">
    <property type="term" value="F:protein dimerization activity"/>
    <property type="evidence" value="ECO:0007669"/>
    <property type="project" value="InterPro"/>
</dbReference>
<keyword evidence="6 14" id="KW-0418">Kinase</keyword>
<keyword evidence="8" id="KW-0902">Two-component regulatory system</keyword>
<dbReference type="SUPFAM" id="SSF55874">
    <property type="entry name" value="ATPase domain of HSP90 chaperone/DNA topoisomerase II/histidine kinase"/>
    <property type="match status" value="1"/>
</dbReference>
<feature type="transmembrane region" description="Helical" evidence="11">
    <location>
        <begin position="79"/>
        <end position="97"/>
    </location>
</feature>
<evidence type="ECO:0000256" key="10">
    <source>
        <dbReference type="SAM" id="MobiDB-lite"/>
    </source>
</evidence>
<evidence type="ECO:0000256" key="1">
    <source>
        <dbReference type="ARBA" id="ARBA00000085"/>
    </source>
</evidence>
<protein>
    <recommendedName>
        <fullName evidence="2">histidine kinase</fullName>
        <ecNumber evidence="2">2.7.13.3</ecNumber>
    </recommendedName>
</protein>
<dbReference type="InterPro" id="IPR050482">
    <property type="entry name" value="Sensor_HK_TwoCompSys"/>
</dbReference>
<reference evidence="14 15" key="1">
    <citation type="submission" date="2016-10" db="EMBL/GenBank/DDBJ databases">
        <authorList>
            <person name="de Groot N.N."/>
        </authorList>
    </citation>
    <scope>NUCLEOTIDE SEQUENCE [LARGE SCALE GENOMIC DNA]</scope>
    <source>
        <strain evidence="14 15">DSM 43067</strain>
    </source>
</reference>
<keyword evidence="11" id="KW-0812">Transmembrane</keyword>
<dbReference type="InterPro" id="IPR011712">
    <property type="entry name" value="Sig_transdc_His_kin_sub3_dim/P"/>
</dbReference>
<dbReference type="Pfam" id="PF02518">
    <property type="entry name" value="HATPase_c"/>
    <property type="match status" value="1"/>
</dbReference>
<dbReference type="Proteomes" id="UP000183413">
    <property type="component" value="Unassembled WGS sequence"/>
</dbReference>
<dbReference type="GO" id="GO:0000155">
    <property type="term" value="F:phosphorelay sensor kinase activity"/>
    <property type="evidence" value="ECO:0007669"/>
    <property type="project" value="InterPro"/>
</dbReference>
<dbReference type="InterPro" id="IPR003594">
    <property type="entry name" value="HATPase_dom"/>
</dbReference>
<dbReference type="EC" id="2.7.13.3" evidence="2"/>
<keyword evidence="9" id="KW-0175">Coiled coil</keyword>
<dbReference type="GO" id="GO:0016020">
    <property type="term" value="C:membrane"/>
    <property type="evidence" value="ECO:0007669"/>
    <property type="project" value="InterPro"/>
</dbReference>
<dbReference type="Pfam" id="PF07730">
    <property type="entry name" value="HisKA_3"/>
    <property type="match status" value="1"/>
</dbReference>
<dbReference type="CDD" id="cd16917">
    <property type="entry name" value="HATPase_UhpB-NarQ-NarX-like"/>
    <property type="match status" value="1"/>
</dbReference>
<keyword evidence="5" id="KW-0547">Nucleotide-binding</keyword>
<keyword evidence="4" id="KW-0808">Transferase</keyword>
<dbReference type="PANTHER" id="PTHR24421">
    <property type="entry name" value="NITRATE/NITRITE SENSOR PROTEIN NARX-RELATED"/>
    <property type="match status" value="1"/>
</dbReference>
<name>A0A1I5JTA1_9ACTN</name>
<evidence type="ECO:0000256" key="11">
    <source>
        <dbReference type="SAM" id="Phobius"/>
    </source>
</evidence>
<evidence type="ECO:0000259" key="13">
    <source>
        <dbReference type="Pfam" id="PF07730"/>
    </source>
</evidence>
<feature type="domain" description="Histidine kinase/HSP90-like ATPase" evidence="12">
    <location>
        <begin position="368"/>
        <end position="451"/>
    </location>
</feature>
<dbReference type="eggNOG" id="COG4585">
    <property type="taxonomic scope" value="Bacteria"/>
</dbReference>
<comment type="catalytic activity">
    <reaction evidence="1">
        <text>ATP + protein L-histidine = ADP + protein N-phospho-L-histidine.</text>
        <dbReference type="EC" id="2.7.13.3"/>
    </reaction>
</comment>
<dbReference type="AlphaFoldDB" id="A0A1I5JTA1"/>
<evidence type="ECO:0000256" key="4">
    <source>
        <dbReference type="ARBA" id="ARBA00022679"/>
    </source>
</evidence>
<evidence type="ECO:0000256" key="7">
    <source>
        <dbReference type="ARBA" id="ARBA00022840"/>
    </source>
</evidence>
<accession>A0A1I5JTA1</accession>
<dbReference type="Gene3D" id="1.20.5.1930">
    <property type="match status" value="1"/>
</dbReference>